<keyword evidence="2" id="KW-0812">Transmembrane</keyword>
<feature type="transmembrane region" description="Helical" evidence="2">
    <location>
        <begin position="275"/>
        <end position="298"/>
    </location>
</feature>
<keyword evidence="2" id="KW-0472">Membrane</keyword>
<evidence type="ECO:0000256" key="2">
    <source>
        <dbReference type="SAM" id="Phobius"/>
    </source>
</evidence>
<keyword evidence="2" id="KW-1133">Transmembrane helix</keyword>
<evidence type="ECO:0000313" key="4">
    <source>
        <dbReference type="Proteomes" id="UP000298652"/>
    </source>
</evidence>
<evidence type="ECO:0000256" key="1">
    <source>
        <dbReference type="SAM" id="MobiDB-lite"/>
    </source>
</evidence>
<feature type="region of interest" description="Disordered" evidence="1">
    <location>
        <begin position="122"/>
        <end position="144"/>
    </location>
</feature>
<dbReference type="Gramene" id="TKW38979">
    <property type="protein sequence ID" value="TKW38979"/>
    <property type="gene ID" value="SEVIR_1G151000v2"/>
</dbReference>
<gene>
    <name evidence="3" type="ORF">SEVIR_1G151000v2</name>
</gene>
<dbReference type="EMBL" id="CM016552">
    <property type="protein sequence ID" value="TKW38979.1"/>
    <property type="molecule type" value="Genomic_DNA"/>
</dbReference>
<organism evidence="3 4">
    <name type="scientific">Setaria viridis</name>
    <name type="common">Green bristlegrass</name>
    <name type="synonym">Setaria italica subsp. viridis</name>
    <dbReference type="NCBI Taxonomy" id="4556"/>
    <lineage>
        <taxon>Eukaryota</taxon>
        <taxon>Viridiplantae</taxon>
        <taxon>Streptophyta</taxon>
        <taxon>Embryophyta</taxon>
        <taxon>Tracheophyta</taxon>
        <taxon>Spermatophyta</taxon>
        <taxon>Magnoliopsida</taxon>
        <taxon>Liliopsida</taxon>
        <taxon>Poales</taxon>
        <taxon>Poaceae</taxon>
        <taxon>PACMAD clade</taxon>
        <taxon>Panicoideae</taxon>
        <taxon>Panicodae</taxon>
        <taxon>Paniceae</taxon>
        <taxon>Cenchrinae</taxon>
        <taxon>Setaria</taxon>
    </lineage>
</organism>
<keyword evidence="4" id="KW-1185">Reference proteome</keyword>
<dbReference type="OMA" id="DETYEME"/>
<dbReference type="Proteomes" id="UP000298652">
    <property type="component" value="Chromosome 1"/>
</dbReference>
<feature type="transmembrane region" description="Helical" evidence="2">
    <location>
        <begin position="240"/>
        <end position="269"/>
    </location>
</feature>
<proteinExistence type="predicted"/>
<dbReference type="AlphaFoldDB" id="A0A4U6WD74"/>
<accession>A0A4U6WD74</accession>
<reference evidence="3" key="1">
    <citation type="submission" date="2019-03" db="EMBL/GenBank/DDBJ databases">
        <title>WGS assembly of Setaria viridis.</title>
        <authorList>
            <person name="Huang P."/>
            <person name="Jenkins J."/>
            <person name="Grimwood J."/>
            <person name="Barry K."/>
            <person name="Healey A."/>
            <person name="Mamidi S."/>
            <person name="Sreedasyam A."/>
            <person name="Shu S."/>
            <person name="Feldman M."/>
            <person name="Wu J."/>
            <person name="Yu Y."/>
            <person name="Chen C."/>
            <person name="Johnson J."/>
            <person name="Rokhsar D."/>
            <person name="Baxter I."/>
            <person name="Schmutz J."/>
            <person name="Brutnell T."/>
            <person name="Kellogg E."/>
        </authorList>
    </citation>
    <scope>NUCLEOTIDE SEQUENCE [LARGE SCALE GENOMIC DNA]</scope>
</reference>
<name>A0A4U6WD74_SETVI</name>
<evidence type="ECO:0000313" key="3">
    <source>
        <dbReference type="EMBL" id="TKW38979.1"/>
    </source>
</evidence>
<sequence length="343" mass="37622">MGVWEEMAGVVACDDDGGARGGGLHVAEQVRWQSLEEAWIDRAGELRRLLRTGENPGAVGLCLGGEHVVLLQRQPLVHRVRERGRHYHHRPGCCQRADDAAAHHLPLPAGKVDGEPCGFGWRGRGEEGAGEGENLKPAVEGDDRALGGWLPQGDVGHGARATEHADPTLAAARERRDALRDVAAAGNLHDVRPERVGAVPRDDDRWLRLVLGPRRPAPRAARGGLSALWPTTRWRNQRQLITSAATATSVAIGAAVLVILVVALGAAAAEHPRRAAALVVLGLELQLVVMLLLLEMVMEVAGVERRRKMVTVYGCRDRIHRRELARDDETYEMEQWQRKQREE</sequence>
<protein>
    <submittedName>
        <fullName evidence="3">Uncharacterized protein</fullName>
    </submittedName>
</protein>